<dbReference type="AlphaFoldDB" id="A0A645HKN8"/>
<gene>
    <name evidence="1" type="ORF">SDC9_186848</name>
</gene>
<organism evidence="1">
    <name type="scientific">bioreactor metagenome</name>
    <dbReference type="NCBI Taxonomy" id="1076179"/>
    <lineage>
        <taxon>unclassified sequences</taxon>
        <taxon>metagenomes</taxon>
        <taxon>ecological metagenomes</taxon>
    </lineage>
</organism>
<protein>
    <submittedName>
        <fullName evidence="1">Uncharacterized protein</fullName>
    </submittedName>
</protein>
<comment type="caution">
    <text evidence="1">The sequence shown here is derived from an EMBL/GenBank/DDBJ whole genome shotgun (WGS) entry which is preliminary data.</text>
</comment>
<proteinExistence type="predicted"/>
<dbReference type="EMBL" id="VSSQ01095065">
    <property type="protein sequence ID" value="MPN39320.1"/>
    <property type="molecule type" value="Genomic_DNA"/>
</dbReference>
<reference evidence="1" key="1">
    <citation type="submission" date="2019-08" db="EMBL/GenBank/DDBJ databases">
        <authorList>
            <person name="Kucharzyk K."/>
            <person name="Murdoch R.W."/>
            <person name="Higgins S."/>
            <person name="Loffler F."/>
        </authorList>
    </citation>
    <scope>NUCLEOTIDE SEQUENCE</scope>
</reference>
<accession>A0A645HKN8</accession>
<name>A0A645HKN8_9ZZZZ</name>
<evidence type="ECO:0000313" key="1">
    <source>
        <dbReference type="EMBL" id="MPN39320.1"/>
    </source>
</evidence>
<sequence length="95" mass="10017">MDDVGERVGSAIPSGSLEDVLVVIGDRGRCGKRKSQLGAAELPVPKSSSEVLVDDVILEILHGIVDGEGLARIVEIKLAGGIELHDVGQFFVVLR</sequence>